<evidence type="ECO:0000256" key="2">
    <source>
        <dbReference type="SAM" id="SignalP"/>
    </source>
</evidence>
<gene>
    <name evidence="4" type="ORF">ACFO7U_11355</name>
</gene>
<feature type="chain" id="PRO_5045259614" evidence="2">
    <location>
        <begin position="24"/>
        <end position="186"/>
    </location>
</feature>
<dbReference type="Proteomes" id="UP001595836">
    <property type="component" value="Unassembled WGS sequence"/>
</dbReference>
<feature type="compositionally biased region" description="Pro residues" evidence="1">
    <location>
        <begin position="80"/>
        <end position="96"/>
    </location>
</feature>
<reference evidence="5" key="1">
    <citation type="journal article" date="2019" name="Int. J. Syst. Evol. Microbiol.">
        <title>The Global Catalogue of Microorganisms (GCM) 10K type strain sequencing project: providing services to taxonomists for standard genome sequencing and annotation.</title>
        <authorList>
            <consortium name="The Broad Institute Genomics Platform"/>
            <consortium name="The Broad Institute Genome Sequencing Center for Infectious Disease"/>
            <person name="Wu L."/>
            <person name="Ma J."/>
        </authorList>
    </citation>
    <scope>NUCLEOTIDE SEQUENCE [LARGE SCALE GENOMIC DNA]</scope>
    <source>
        <strain evidence="5">JCM 11882</strain>
    </source>
</reference>
<keyword evidence="2" id="KW-0732">Signal</keyword>
<dbReference type="PROSITE" id="PS51257">
    <property type="entry name" value="PROKAR_LIPOPROTEIN"/>
    <property type="match status" value="1"/>
</dbReference>
<accession>A0ABV9PSY1</accession>
<evidence type="ECO:0000313" key="4">
    <source>
        <dbReference type="EMBL" id="MFC4755369.1"/>
    </source>
</evidence>
<dbReference type="EMBL" id="JBHSHP010000023">
    <property type="protein sequence ID" value="MFC4755369.1"/>
    <property type="molecule type" value="Genomic_DNA"/>
</dbReference>
<feature type="domain" description="DUF732" evidence="3">
    <location>
        <begin position="113"/>
        <end position="180"/>
    </location>
</feature>
<keyword evidence="5" id="KW-1185">Reference proteome</keyword>
<feature type="compositionally biased region" description="Pro residues" evidence="1">
    <location>
        <begin position="64"/>
        <end position="73"/>
    </location>
</feature>
<dbReference type="InterPro" id="IPR007969">
    <property type="entry name" value="DUF732"/>
</dbReference>
<name>A0ABV9PSY1_9ACTN</name>
<sequence length="186" mass="18527">MSSRPLSSRSRLVTSGAATVALAAALAGCGGATVDGEAPEVIAQDSATTAATSTPFADERPEKPTGPVPPPPSTSHSPLPGEPDPPPAPEPAPEGEPAPASGGAPPPAPGAGDFVALLDGRGIALPEGMDPVATAHEACGRFDGGQQMDEVSGWLGEHARLDPDGQGYFLGTAVMTYCPQNFPKLG</sequence>
<feature type="signal peptide" evidence="2">
    <location>
        <begin position="1"/>
        <end position="23"/>
    </location>
</feature>
<evidence type="ECO:0000259" key="3">
    <source>
        <dbReference type="Pfam" id="PF05305"/>
    </source>
</evidence>
<organism evidence="4 5">
    <name type="scientific">Dietzia aurantiaca</name>
    <dbReference type="NCBI Taxonomy" id="983873"/>
    <lineage>
        <taxon>Bacteria</taxon>
        <taxon>Bacillati</taxon>
        <taxon>Actinomycetota</taxon>
        <taxon>Actinomycetes</taxon>
        <taxon>Mycobacteriales</taxon>
        <taxon>Dietziaceae</taxon>
        <taxon>Dietzia</taxon>
    </lineage>
</organism>
<feature type="region of interest" description="Disordered" evidence="1">
    <location>
        <begin position="40"/>
        <end position="115"/>
    </location>
</feature>
<dbReference type="RefSeq" id="WP_344989867.1">
    <property type="nucleotide sequence ID" value="NZ_BAABCD010000008.1"/>
</dbReference>
<evidence type="ECO:0000256" key="1">
    <source>
        <dbReference type="SAM" id="MobiDB-lite"/>
    </source>
</evidence>
<proteinExistence type="predicted"/>
<dbReference type="Pfam" id="PF05305">
    <property type="entry name" value="DUF732"/>
    <property type="match status" value="1"/>
</dbReference>
<protein>
    <submittedName>
        <fullName evidence="4">DUF732 domain-containing protein</fullName>
    </submittedName>
</protein>
<comment type="caution">
    <text evidence="4">The sequence shown here is derived from an EMBL/GenBank/DDBJ whole genome shotgun (WGS) entry which is preliminary data.</text>
</comment>
<evidence type="ECO:0000313" key="5">
    <source>
        <dbReference type="Proteomes" id="UP001595836"/>
    </source>
</evidence>